<feature type="region of interest" description="Disordered" evidence="12">
    <location>
        <begin position="447"/>
        <end position="470"/>
    </location>
</feature>
<evidence type="ECO:0000256" key="6">
    <source>
        <dbReference type="ARBA" id="ARBA00023002"/>
    </source>
</evidence>
<keyword evidence="8" id="KW-0496">Mitochondrion</keyword>
<feature type="region of interest" description="Disordered" evidence="12">
    <location>
        <begin position="368"/>
        <end position="408"/>
    </location>
</feature>
<evidence type="ECO:0000256" key="8">
    <source>
        <dbReference type="ARBA" id="ARBA00023128"/>
    </source>
</evidence>
<dbReference type="STRING" id="1071382.H2AZN5"/>
<evidence type="ECO:0000313" key="15">
    <source>
        <dbReference type="Proteomes" id="UP000005220"/>
    </source>
</evidence>
<accession>H2AZN5</accession>
<dbReference type="GO" id="GO:0005743">
    <property type="term" value="C:mitochondrial inner membrane"/>
    <property type="evidence" value="ECO:0007669"/>
    <property type="project" value="UniProtKB-SubCell"/>
</dbReference>
<evidence type="ECO:0000256" key="1">
    <source>
        <dbReference type="ARBA" id="ARBA00001973"/>
    </source>
</evidence>
<gene>
    <name evidence="14" type="primary">KAFR0I00540</name>
    <name evidence="14" type="ORF">KAFR_0I00540</name>
</gene>
<name>H2AZN5_KAZAF</name>
<dbReference type="GO" id="GO:0045041">
    <property type="term" value="P:protein import into mitochondrial intermembrane space"/>
    <property type="evidence" value="ECO:0007669"/>
    <property type="project" value="InterPro"/>
</dbReference>
<proteinExistence type="predicted"/>
<dbReference type="AlphaFoldDB" id="H2AZN5"/>
<evidence type="ECO:0000256" key="12">
    <source>
        <dbReference type="SAM" id="MobiDB-lite"/>
    </source>
</evidence>
<evidence type="ECO:0000256" key="9">
    <source>
        <dbReference type="ARBA" id="ARBA00023157"/>
    </source>
</evidence>
<evidence type="ECO:0000256" key="5">
    <source>
        <dbReference type="ARBA" id="ARBA00022927"/>
    </source>
</evidence>
<dbReference type="Proteomes" id="UP000005220">
    <property type="component" value="Chromosome 9"/>
</dbReference>
<keyword evidence="15" id="KW-1185">Reference proteome</keyword>
<dbReference type="PANTHER" id="PTHR21622">
    <property type="entry name" value="COILED-COIL-HELIX-COILED-COIL-HELIX DOMAIN CONTAINING 4"/>
    <property type="match status" value="1"/>
</dbReference>
<dbReference type="PROSITE" id="PS51808">
    <property type="entry name" value="CHCH"/>
    <property type="match status" value="1"/>
</dbReference>
<keyword evidence="13" id="KW-1133">Transmembrane helix</keyword>
<evidence type="ECO:0000313" key="14">
    <source>
        <dbReference type="EMBL" id="CCF59835.1"/>
    </source>
</evidence>
<evidence type="ECO:0000256" key="4">
    <source>
        <dbReference type="ARBA" id="ARBA00022448"/>
    </source>
</evidence>
<dbReference type="eggNOG" id="KOG4149">
    <property type="taxonomic scope" value="Eukaryota"/>
</dbReference>
<feature type="transmembrane region" description="Helical" evidence="13">
    <location>
        <begin position="51"/>
        <end position="69"/>
    </location>
</feature>
<evidence type="ECO:0000256" key="3">
    <source>
        <dbReference type="ARBA" id="ARBA00013714"/>
    </source>
</evidence>
<dbReference type="KEGG" id="kaf:KAFR_0I00540"/>
<keyword evidence="5" id="KW-0653">Protein transport</keyword>
<feature type="compositionally biased region" description="Polar residues" evidence="12">
    <location>
        <begin position="376"/>
        <end position="399"/>
    </location>
</feature>
<evidence type="ECO:0000256" key="10">
    <source>
        <dbReference type="ARBA" id="ARBA00023284"/>
    </source>
</evidence>
<reference evidence="14 15" key="1">
    <citation type="journal article" date="2011" name="Proc. Natl. Acad. Sci. U.S.A.">
        <title>Evolutionary erosion of yeast sex chromosomes by mating-type switching accidents.</title>
        <authorList>
            <person name="Gordon J.L."/>
            <person name="Armisen D."/>
            <person name="Proux-Wera E."/>
            <person name="Oheigeartaigh S.S."/>
            <person name="Byrne K.P."/>
            <person name="Wolfe K.H."/>
        </authorList>
    </citation>
    <scope>NUCLEOTIDE SEQUENCE [LARGE SCALE GENOMIC DNA]</scope>
    <source>
        <strain evidence="15">ATCC 22294 / BCRC 22015 / CBS 2517 / CECT 1963 / NBRC 1671 / NRRL Y-8276</strain>
    </source>
</reference>
<evidence type="ECO:0000256" key="13">
    <source>
        <dbReference type="SAM" id="Phobius"/>
    </source>
</evidence>
<evidence type="ECO:0000256" key="7">
    <source>
        <dbReference type="ARBA" id="ARBA00023010"/>
    </source>
</evidence>
<keyword evidence="13" id="KW-0812">Transmembrane</keyword>
<keyword evidence="13" id="KW-0472">Membrane</keyword>
<dbReference type="RefSeq" id="XP_003958970.1">
    <property type="nucleotide sequence ID" value="XM_003958921.1"/>
</dbReference>
<protein>
    <recommendedName>
        <fullName evidence="3">Mitochondrial intermembrane space import and assembly protein 40</fullName>
    </recommendedName>
    <alternativeName>
        <fullName evidence="11">Mitochondrial import inner membrane translocase TIM40</fullName>
    </alternativeName>
</protein>
<evidence type="ECO:0000256" key="2">
    <source>
        <dbReference type="ARBA" id="ARBA00004164"/>
    </source>
</evidence>
<organism evidence="14 15">
    <name type="scientific">Kazachstania africana (strain ATCC 22294 / BCRC 22015 / CBS 2517 / CECT 1963 / NBRC 1671 / NRRL Y-8276)</name>
    <name type="common">Yeast</name>
    <name type="synonym">Kluyveromyces africanus</name>
    <dbReference type="NCBI Taxonomy" id="1071382"/>
    <lineage>
        <taxon>Eukaryota</taxon>
        <taxon>Fungi</taxon>
        <taxon>Dikarya</taxon>
        <taxon>Ascomycota</taxon>
        <taxon>Saccharomycotina</taxon>
        <taxon>Saccharomycetes</taxon>
        <taxon>Saccharomycetales</taxon>
        <taxon>Saccharomycetaceae</taxon>
        <taxon>Kazachstania</taxon>
    </lineage>
</organism>
<dbReference type="OrthoDB" id="7481291at2759"/>
<keyword evidence="4" id="KW-0813">Transport</keyword>
<dbReference type="GO" id="GO:0005758">
    <property type="term" value="C:mitochondrial intermembrane space"/>
    <property type="evidence" value="ECO:0007669"/>
    <property type="project" value="TreeGrafter"/>
</dbReference>
<feature type="compositionally biased region" description="Basic and acidic residues" evidence="12">
    <location>
        <begin position="448"/>
        <end position="461"/>
    </location>
</feature>
<dbReference type="PANTHER" id="PTHR21622:SF0">
    <property type="entry name" value="COILED-COIL-HELIX-COILED-COIL-HELIX DOMAIN CONTAINING 4"/>
    <property type="match status" value="1"/>
</dbReference>
<comment type="cofactor">
    <cofactor evidence="1">
        <name>Cu(2+)</name>
        <dbReference type="ChEBI" id="CHEBI:29036"/>
    </cofactor>
</comment>
<dbReference type="GO" id="GO:0015035">
    <property type="term" value="F:protein-disulfide reductase activity"/>
    <property type="evidence" value="ECO:0007669"/>
    <property type="project" value="InterPro"/>
</dbReference>
<keyword evidence="7" id="KW-0811">Translocation</keyword>
<feature type="compositionally biased region" description="Polar residues" evidence="12">
    <location>
        <begin position="221"/>
        <end position="235"/>
    </location>
</feature>
<dbReference type="Gene3D" id="1.10.287.2900">
    <property type="match status" value="1"/>
</dbReference>
<comment type="subcellular location">
    <subcellularLocation>
        <location evidence="2">Mitochondrion inner membrane</location>
        <topology evidence="2">Single-pass type II membrane protein</topology>
        <orientation evidence="2">Intermembrane side</orientation>
    </subcellularLocation>
</comment>
<evidence type="ECO:0000256" key="11">
    <source>
        <dbReference type="ARBA" id="ARBA00033150"/>
    </source>
</evidence>
<dbReference type="InParanoid" id="H2AZN5"/>
<dbReference type="HOGENOM" id="CLU_432835_0_0_1"/>
<feature type="region of interest" description="Disordered" evidence="12">
    <location>
        <begin position="187"/>
        <end position="241"/>
    </location>
</feature>
<keyword evidence="10" id="KW-0676">Redox-active center</keyword>
<feature type="compositionally biased region" description="Basic and acidic residues" evidence="12">
    <location>
        <begin position="202"/>
        <end position="219"/>
    </location>
</feature>
<keyword evidence="9" id="KW-1015">Disulfide bond</keyword>
<sequence length="572" mass="62960">MSNYRHLLRRSGLISNHLKISRKQTVLSLNTRYYSSENSGPRSSRIDGQRLMGLAMSLLTMSAAVFYVYPGRTTDSNKIIDSKLKDKIQIHGTAHMAGPDTSIEECTVDTEEKLRSVAQNYQDVPLTILEAVNSMESDLAPIPTDIGEVSAIDDTIVTNHDILNEIESAYKIQPLDGDTLGSVNETLDPDPNHGISGIKGEIQVHSDSVDSIPTDREAETSTDFSNNDPHPTSTTKDSETPIIKDRAIEKSKETIDNGTKTVKKLMEKHEISYDDLVIPGDLSILSPRESIMSDMSTVETRLQDIPKYNSSLDSAINVSHNANEKEEATLLHGSEDNVSLPVKEETISIGIPTTKEKVNGLKANLELERNPKTKSNEFTTEPSESSSLQDITGQHSTSLIEPDLSSKTELVPKKLNGNADAAVREDTKKTSSINDSALAPIAVGSDSTIKERNVKETKSDTSDNQQAPDADENVEAFLAGRVDMAIKDEEASKEDAYNPDTGEINWDCPCLGGMSHGPCGEEFKIAFSCFVYSEKDPKGIDCIERFQNMQNCFKKYPEYYAEQLESKLEVAK</sequence>
<dbReference type="EMBL" id="HE650829">
    <property type="protein sequence ID" value="CCF59835.1"/>
    <property type="molecule type" value="Genomic_DNA"/>
</dbReference>
<dbReference type="GeneID" id="13883472"/>
<keyword evidence="6" id="KW-0560">Oxidoreductase</keyword>
<dbReference type="InterPro" id="IPR039289">
    <property type="entry name" value="CHCHD4"/>
</dbReference>